<keyword evidence="5 6" id="KW-0238">DNA-binding</keyword>
<dbReference type="Gene3D" id="1.10.10.60">
    <property type="entry name" value="Homeodomain-like"/>
    <property type="match status" value="1"/>
</dbReference>
<dbReference type="InterPro" id="IPR051968">
    <property type="entry name" value="ZnFinger_Homeobox_TR"/>
</dbReference>
<feature type="region of interest" description="Disordered" evidence="7">
    <location>
        <begin position="170"/>
        <end position="190"/>
    </location>
</feature>
<keyword evidence="4" id="KW-0862">Zinc</keyword>
<comment type="subcellular location">
    <subcellularLocation>
        <location evidence="1 5 6">Nucleus</location>
    </subcellularLocation>
</comment>
<proteinExistence type="predicted"/>
<dbReference type="GO" id="GO:0005634">
    <property type="term" value="C:nucleus"/>
    <property type="evidence" value="ECO:0007669"/>
    <property type="project" value="UniProtKB-SubCell"/>
</dbReference>
<keyword evidence="3" id="KW-0677">Repeat</keyword>
<name>A0A8C6SWZ2_9GOBI</name>
<dbReference type="Proteomes" id="UP000694523">
    <property type="component" value="Unplaced"/>
</dbReference>
<dbReference type="AlphaFoldDB" id="A0A8C6SWZ2"/>
<dbReference type="GO" id="GO:0046872">
    <property type="term" value="F:metal ion binding"/>
    <property type="evidence" value="ECO:0007669"/>
    <property type="project" value="UniProtKB-KW"/>
</dbReference>
<dbReference type="PANTHER" id="PTHR45891">
    <property type="entry name" value="ZINC FINGER HOMEOBOX PROTEIN"/>
    <property type="match status" value="1"/>
</dbReference>
<organism evidence="9 10">
    <name type="scientific">Neogobius melanostomus</name>
    <name type="common">round goby</name>
    <dbReference type="NCBI Taxonomy" id="47308"/>
    <lineage>
        <taxon>Eukaryota</taxon>
        <taxon>Metazoa</taxon>
        <taxon>Chordata</taxon>
        <taxon>Craniata</taxon>
        <taxon>Vertebrata</taxon>
        <taxon>Euteleostomi</taxon>
        <taxon>Actinopterygii</taxon>
        <taxon>Neopterygii</taxon>
        <taxon>Teleostei</taxon>
        <taxon>Neoteleostei</taxon>
        <taxon>Acanthomorphata</taxon>
        <taxon>Gobiaria</taxon>
        <taxon>Gobiiformes</taxon>
        <taxon>Gobioidei</taxon>
        <taxon>Gobiidae</taxon>
        <taxon>Benthophilinae</taxon>
        <taxon>Neogobiini</taxon>
        <taxon>Neogobius</taxon>
    </lineage>
</organism>
<dbReference type="Pfam" id="PF00046">
    <property type="entry name" value="Homeodomain"/>
    <property type="match status" value="1"/>
</dbReference>
<evidence type="ECO:0000256" key="7">
    <source>
        <dbReference type="SAM" id="MobiDB-lite"/>
    </source>
</evidence>
<dbReference type="PANTHER" id="PTHR45891:SF4">
    <property type="entry name" value="ZINC FINGER HOMEOBOX PROTEIN 3"/>
    <property type="match status" value="1"/>
</dbReference>
<accession>A0A8C6SWZ2</accession>
<dbReference type="SMART" id="SM00389">
    <property type="entry name" value="HOX"/>
    <property type="match status" value="1"/>
</dbReference>
<evidence type="ECO:0000259" key="8">
    <source>
        <dbReference type="PROSITE" id="PS50071"/>
    </source>
</evidence>
<dbReference type="InterPro" id="IPR009057">
    <property type="entry name" value="Homeodomain-like_sf"/>
</dbReference>
<evidence type="ECO:0000256" key="1">
    <source>
        <dbReference type="ARBA" id="ARBA00004123"/>
    </source>
</evidence>
<dbReference type="SUPFAM" id="SSF46689">
    <property type="entry name" value="Homeodomain-like"/>
    <property type="match status" value="1"/>
</dbReference>
<dbReference type="GO" id="GO:0045664">
    <property type="term" value="P:regulation of neuron differentiation"/>
    <property type="evidence" value="ECO:0007669"/>
    <property type="project" value="TreeGrafter"/>
</dbReference>
<keyword evidence="5 6" id="KW-0371">Homeobox</keyword>
<evidence type="ECO:0000256" key="3">
    <source>
        <dbReference type="ARBA" id="ARBA00022737"/>
    </source>
</evidence>
<sequence length="190" mass="20494">QHKQRRRATERQKAPNHYHARAARNPLSETSSLADPCSPSPGASGSRSLDGSDRPGQKRFRTQMTNLQLKVLKSCFNDYRTPTMLECEVLGNDIGLPKRVVQVWFQNARAKEKKAKLNMAKHFGINQTSYEGPKTDPPRGLPTTNVCPYGPVPRVPAAALPAISAEPAGSTAAAAAAASADPATQDKPNP</sequence>
<evidence type="ECO:0000256" key="4">
    <source>
        <dbReference type="ARBA" id="ARBA00022833"/>
    </source>
</evidence>
<evidence type="ECO:0000256" key="6">
    <source>
        <dbReference type="RuleBase" id="RU000682"/>
    </source>
</evidence>
<evidence type="ECO:0000256" key="5">
    <source>
        <dbReference type="PROSITE-ProRule" id="PRU00108"/>
    </source>
</evidence>
<dbReference type="Ensembl" id="ENSNMLT00000014598.1">
    <property type="protein sequence ID" value="ENSNMLP00000012948.1"/>
    <property type="gene ID" value="ENSNMLG00000008754.1"/>
</dbReference>
<evidence type="ECO:0000256" key="2">
    <source>
        <dbReference type="ARBA" id="ARBA00022723"/>
    </source>
</evidence>
<feature type="DNA-binding region" description="Homeobox" evidence="5">
    <location>
        <begin position="57"/>
        <end position="116"/>
    </location>
</feature>
<keyword evidence="5 6" id="KW-0539">Nucleus</keyword>
<protein>
    <submittedName>
        <fullName evidence="9">Zinc finger homeobox 3</fullName>
    </submittedName>
</protein>
<feature type="region of interest" description="Disordered" evidence="7">
    <location>
        <begin position="128"/>
        <end position="147"/>
    </location>
</feature>
<feature type="region of interest" description="Disordered" evidence="7">
    <location>
        <begin position="1"/>
        <end position="63"/>
    </location>
</feature>
<reference evidence="9" key="1">
    <citation type="submission" date="2025-08" db="UniProtKB">
        <authorList>
            <consortium name="Ensembl"/>
        </authorList>
    </citation>
    <scope>IDENTIFICATION</scope>
</reference>
<dbReference type="GO" id="GO:0000978">
    <property type="term" value="F:RNA polymerase II cis-regulatory region sequence-specific DNA binding"/>
    <property type="evidence" value="ECO:0007669"/>
    <property type="project" value="TreeGrafter"/>
</dbReference>
<keyword evidence="10" id="KW-1185">Reference proteome</keyword>
<feature type="domain" description="Homeobox" evidence="8">
    <location>
        <begin position="55"/>
        <end position="115"/>
    </location>
</feature>
<evidence type="ECO:0000313" key="9">
    <source>
        <dbReference type="Ensembl" id="ENSNMLP00000012948.1"/>
    </source>
</evidence>
<dbReference type="GO" id="GO:0000981">
    <property type="term" value="F:DNA-binding transcription factor activity, RNA polymerase II-specific"/>
    <property type="evidence" value="ECO:0007669"/>
    <property type="project" value="TreeGrafter"/>
</dbReference>
<dbReference type="InterPro" id="IPR001356">
    <property type="entry name" value="HD"/>
</dbReference>
<dbReference type="CDD" id="cd00086">
    <property type="entry name" value="homeodomain"/>
    <property type="match status" value="1"/>
</dbReference>
<dbReference type="PROSITE" id="PS50071">
    <property type="entry name" value="HOMEOBOX_2"/>
    <property type="match status" value="1"/>
</dbReference>
<evidence type="ECO:0000313" key="10">
    <source>
        <dbReference type="Proteomes" id="UP000694523"/>
    </source>
</evidence>
<dbReference type="FunFam" id="1.10.10.60:FF:000058">
    <property type="entry name" value="zinc finger homeobox protein 4"/>
    <property type="match status" value="1"/>
</dbReference>
<keyword evidence="2" id="KW-0479">Metal-binding</keyword>
<feature type="compositionally biased region" description="Low complexity" evidence="7">
    <location>
        <begin position="170"/>
        <end position="183"/>
    </location>
</feature>
<reference evidence="9" key="2">
    <citation type="submission" date="2025-09" db="UniProtKB">
        <authorList>
            <consortium name="Ensembl"/>
        </authorList>
    </citation>
    <scope>IDENTIFICATION</scope>
</reference>